<keyword evidence="3" id="KW-1185">Reference proteome</keyword>
<feature type="region of interest" description="Disordered" evidence="1">
    <location>
        <begin position="75"/>
        <end position="106"/>
    </location>
</feature>
<evidence type="ECO:0000256" key="1">
    <source>
        <dbReference type="SAM" id="MobiDB-lite"/>
    </source>
</evidence>
<dbReference type="Proteomes" id="UP000233551">
    <property type="component" value="Unassembled WGS sequence"/>
</dbReference>
<sequence length="137" mass="14995">MKNNKKGTGSSAGGGSPRQPPSPLARRTERDLYRQDSPLPLLYDWRNHKEGGWEIPPASCPLSDIAGGVANLRRPRQGGRRLVGEPSPALPLTTKSPMPLATSPQRGEDFHRKFSLLITTVEAHALLQGNDGLRRKK</sequence>
<accession>A0A2I0HN38</accession>
<dbReference type="EMBL" id="PGOL01007124">
    <property type="protein sequence ID" value="PKI32993.1"/>
    <property type="molecule type" value="Genomic_DNA"/>
</dbReference>
<reference evidence="2 3" key="1">
    <citation type="submission" date="2017-11" db="EMBL/GenBank/DDBJ databases">
        <title>De-novo sequencing of pomegranate (Punica granatum L.) genome.</title>
        <authorList>
            <person name="Akparov Z."/>
            <person name="Amiraslanov A."/>
            <person name="Hajiyeva S."/>
            <person name="Abbasov M."/>
            <person name="Kaur K."/>
            <person name="Hamwieh A."/>
            <person name="Solovyev V."/>
            <person name="Salamov A."/>
            <person name="Braich B."/>
            <person name="Kosarev P."/>
            <person name="Mahmoud A."/>
            <person name="Hajiyev E."/>
            <person name="Babayeva S."/>
            <person name="Izzatullayeva V."/>
            <person name="Mammadov A."/>
            <person name="Mammadov A."/>
            <person name="Sharifova S."/>
            <person name="Ojaghi J."/>
            <person name="Eynullazada K."/>
            <person name="Bayramov B."/>
            <person name="Abdulazimova A."/>
            <person name="Shahmuradov I."/>
        </authorList>
    </citation>
    <scope>NUCLEOTIDE SEQUENCE [LARGE SCALE GENOMIC DNA]</scope>
    <source>
        <strain evidence="3">cv. AG2017</strain>
        <tissue evidence="2">Leaf</tissue>
    </source>
</reference>
<proteinExistence type="predicted"/>
<organism evidence="2 3">
    <name type="scientific">Punica granatum</name>
    <name type="common">Pomegranate</name>
    <dbReference type="NCBI Taxonomy" id="22663"/>
    <lineage>
        <taxon>Eukaryota</taxon>
        <taxon>Viridiplantae</taxon>
        <taxon>Streptophyta</taxon>
        <taxon>Embryophyta</taxon>
        <taxon>Tracheophyta</taxon>
        <taxon>Spermatophyta</taxon>
        <taxon>Magnoliopsida</taxon>
        <taxon>eudicotyledons</taxon>
        <taxon>Gunneridae</taxon>
        <taxon>Pentapetalae</taxon>
        <taxon>rosids</taxon>
        <taxon>malvids</taxon>
        <taxon>Myrtales</taxon>
        <taxon>Lythraceae</taxon>
        <taxon>Punica</taxon>
    </lineage>
</organism>
<name>A0A2I0HN38_PUNGR</name>
<feature type="region of interest" description="Disordered" evidence="1">
    <location>
        <begin position="1"/>
        <end position="38"/>
    </location>
</feature>
<dbReference type="AlphaFoldDB" id="A0A2I0HN38"/>
<comment type="caution">
    <text evidence="2">The sequence shown here is derived from an EMBL/GenBank/DDBJ whole genome shotgun (WGS) entry which is preliminary data.</text>
</comment>
<evidence type="ECO:0000313" key="3">
    <source>
        <dbReference type="Proteomes" id="UP000233551"/>
    </source>
</evidence>
<evidence type="ECO:0000313" key="2">
    <source>
        <dbReference type="EMBL" id="PKI32993.1"/>
    </source>
</evidence>
<gene>
    <name evidence="2" type="ORF">CRG98_046608</name>
</gene>
<protein>
    <submittedName>
        <fullName evidence="2">Uncharacterized protein</fullName>
    </submittedName>
</protein>